<organism evidence="1">
    <name type="scientific">Chrysotila carterae</name>
    <name type="common">Marine alga</name>
    <name type="synonym">Syracosphaera carterae</name>
    <dbReference type="NCBI Taxonomy" id="13221"/>
    <lineage>
        <taxon>Eukaryota</taxon>
        <taxon>Haptista</taxon>
        <taxon>Haptophyta</taxon>
        <taxon>Prymnesiophyceae</taxon>
        <taxon>Isochrysidales</taxon>
        <taxon>Isochrysidaceae</taxon>
        <taxon>Chrysotila</taxon>
    </lineage>
</organism>
<gene>
    <name evidence="1" type="ORF">PCAR00345_LOCUS655</name>
</gene>
<name>A0A7S4AYG3_CHRCT</name>
<dbReference type="AlphaFoldDB" id="A0A7S4AYG3"/>
<protein>
    <submittedName>
        <fullName evidence="1">Uncharacterized protein</fullName>
    </submittedName>
</protein>
<evidence type="ECO:0000313" key="1">
    <source>
        <dbReference type="EMBL" id="CAE0748073.1"/>
    </source>
</evidence>
<proteinExistence type="predicted"/>
<sequence length="147" mass="16988">MQLDSFDHEKHRTLSCRRYSEAKLHTVHSLRELTRPTDSLLPPPEALKRMGVLCFQGRKAVLNRQQCVLRECERVLASRGAIRRDSHFEPMRFSRESLRVEGHFRINAVGKGLKRVRRLHEMAAGSRESSDMRLLTLTTETARCSSC</sequence>
<dbReference type="EMBL" id="HBIZ01001163">
    <property type="protein sequence ID" value="CAE0748073.1"/>
    <property type="molecule type" value="Transcribed_RNA"/>
</dbReference>
<accession>A0A7S4AYG3</accession>
<reference evidence="1" key="1">
    <citation type="submission" date="2021-01" db="EMBL/GenBank/DDBJ databases">
        <authorList>
            <person name="Corre E."/>
            <person name="Pelletier E."/>
            <person name="Niang G."/>
            <person name="Scheremetjew M."/>
            <person name="Finn R."/>
            <person name="Kale V."/>
            <person name="Holt S."/>
            <person name="Cochrane G."/>
            <person name="Meng A."/>
            <person name="Brown T."/>
            <person name="Cohen L."/>
        </authorList>
    </citation>
    <scope>NUCLEOTIDE SEQUENCE</scope>
    <source>
        <strain evidence="1">CCMP645</strain>
    </source>
</reference>